<dbReference type="GO" id="GO:0006355">
    <property type="term" value="P:regulation of DNA-templated transcription"/>
    <property type="evidence" value="ECO:0007669"/>
    <property type="project" value="TreeGrafter"/>
</dbReference>
<dbReference type="InterPro" id="IPR027353">
    <property type="entry name" value="NET_dom"/>
</dbReference>
<feature type="compositionally biased region" description="Basic and acidic residues" evidence="3">
    <location>
        <begin position="13"/>
        <end position="28"/>
    </location>
</feature>
<feature type="compositionally biased region" description="Polar residues" evidence="3">
    <location>
        <begin position="836"/>
        <end position="846"/>
    </location>
</feature>
<dbReference type="OrthoDB" id="784962at2759"/>
<accession>A0A9P9FLH9</accession>
<feature type="domain" description="NET" evidence="5">
    <location>
        <begin position="752"/>
        <end position="833"/>
    </location>
</feature>
<comment type="caution">
    <text evidence="6">The sequence shown here is derived from an EMBL/GenBank/DDBJ whole genome shotgun (WGS) entry which is preliminary data.</text>
</comment>
<dbReference type="Pfam" id="PF00439">
    <property type="entry name" value="Bromodomain"/>
    <property type="match status" value="2"/>
</dbReference>
<feature type="region of interest" description="Disordered" evidence="3">
    <location>
        <begin position="1"/>
        <end position="274"/>
    </location>
</feature>
<dbReference type="InterPro" id="IPR001487">
    <property type="entry name" value="Bromodomain"/>
</dbReference>
<dbReference type="Gene3D" id="1.20.1270.220">
    <property type="match status" value="1"/>
</dbReference>
<protein>
    <submittedName>
        <fullName evidence="6">Uncharacterized protein</fullName>
    </submittedName>
</protein>
<organism evidence="6 7">
    <name type="scientific">Dactylonectria macrodidyma</name>
    <dbReference type="NCBI Taxonomy" id="307937"/>
    <lineage>
        <taxon>Eukaryota</taxon>
        <taxon>Fungi</taxon>
        <taxon>Dikarya</taxon>
        <taxon>Ascomycota</taxon>
        <taxon>Pezizomycotina</taxon>
        <taxon>Sordariomycetes</taxon>
        <taxon>Hypocreomycetidae</taxon>
        <taxon>Hypocreales</taxon>
        <taxon>Nectriaceae</taxon>
        <taxon>Dactylonectria</taxon>
    </lineage>
</organism>
<dbReference type="InterPro" id="IPR036427">
    <property type="entry name" value="Bromodomain-like_sf"/>
</dbReference>
<dbReference type="EMBL" id="JAGMUV010000003">
    <property type="protein sequence ID" value="KAH7165449.1"/>
    <property type="molecule type" value="Genomic_DNA"/>
</dbReference>
<feature type="region of interest" description="Disordered" evidence="3">
    <location>
        <begin position="713"/>
        <end position="766"/>
    </location>
</feature>
<evidence type="ECO:0000313" key="6">
    <source>
        <dbReference type="EMBL" id="KAH7165449.1"/>
    </source>
</evidence>
<keyword evidence="7" id="KW-1185">Reference proteome</keyword>
<dbReference type="InterPro" id="IPR050935">
    <property type="entry name" value="Bromo_chromatin_reader"/>
</dbReference>
<feature type="compositionally biased region" description="Basic and acidic residues" evidence="3">
    <location>
        <begin position="126"/>
        <end position="154"/>
    </location>
</feature>
<evidence type="ECO:0000313" key="7">
    <source>
        <dbReference type="Proteomes" id="UP000738349"/>
    </source>
</evidence>
<dbReference type="AlphaFoldDB" id="A0A9P9FLH9"/>
<evidence type="ECO:0000256" key="1">
    <source>
        <dbReference type="ARBA" id="ARBA00023117"/>
    </source>
</evidence>
<feature type="compositionally biased region" description="Polar residues" evidence="3">
    <location>
        <begin position="889"/>
        <end position="902"/>
    </location>
</feature>
<feature type="region of interest" description="Disordered" evidence="3">
    <location>
        <begin position="626"/>
        <end position="663"/>
    </location>
</feature>
<dbReference type="Proteomes" id="UP000738349">
    <property type="component" value="Unassembled WGS sequence"/>
</dbReference>
<sequence length="913" mass="99486">MASPTPDASAVESKSRDPVVDKEQKPEVNGHATPVDTQNGDEKPSVNGNKDNHPVTNGVTKDVEMEDNSDTQSKTANETTKEDSNSVTKPEPSAESIQTDESKPSVTEPTPASEDVEMADATSDTKPTEDKPEDKPNKAKSSTSEEPKDAEMTDKPSGAPKVNGTGEAPPSSDDTSAPPASQVDLQPASLSQLAIETTEAESSDKINKPATEVTMEDAPAATDGATPTDTPTTADPPSSTKVAREREDDATDEPAPKRAKTELSEDEPMATAEPAAVEASLESQELPFTGLAKWNDSEFNEQKITPHQRREIRKVLGRIKKTKQGGHFRDSVQKLWPGLWESYLAKIEKPTDLSEIDRTMRDPSGAYVTLAHFKQDLILMYTNTLAYNGPLHDVTRAAQGSIEAIWRDVSTISPEEEPPKPKPAPKQKAPRESRTATHVEPSSVRKQSAGPAPSPVVESRKPSPMVQAQAADARRASTGTEGDRPKRTVRAPKPKDIDYTTKPSRKKLKPELQFSEEVLNEIMHPKNKHINSWFMEAVDAEGLGIPHYYSMIKKPMDLGKVSRLLASGDITSLKDFDKNVRLIFANCYAFNGTVDQGNAVSFVAKQLEDFYNAQMKGKDAWLAKHAKANAPPPASHASDEEEEEEFEGDEAAAPTVDSSKEVRELEAKLREESEKLTDLFAADSPNESLIMVQQGILKMVQEALLAAKQKLAEYRQKHDKPGKKPSKPSKAKSGNSAPRKPTGNAVPKKSGGTKKAATKKNLSAADKDQIANAINDLEYPHLDRAIDIIKRDTGQAENNDGELELDIDQLSNEALLKLWELCRKVLPGFSKEAAQPVSSPEVTRPSNPKQSKNAAKPKKNKPMSAREQEERIAQLRGLRDLYKPGQDSGDGQNVTQAPTPTAESSDDSDSEEE</sequence>
<feature type="compositionally biased region" description="Low complexity" evidence="3">
    <location>
        <begin position="168"/>
        <end position="181"/>
    </location>
</feature>
<dbReference type="Gene3D" id="1.20.920.10">
    <property type="entry name" value="Bromodomain-like"/>
    <property type="match status" value="2"/>
</dbReference>
<dbReference type="Pfam" id="PF17035">
    <property type="entry name" value="BET"/>
    <property type="match status" value="1"/>
</dbReference>
<dbReference type="SUPFAM" id="SSF47370">
    <property type="entry name" value="Bromodomain"/>
    <property type="match status" value="2"/>
</dbReference>
<dbReference type="SMART" id="SM00297">
    <property type="entry name" value="BROMO"/>
    <property type="match status" value="2"/>
</dbReference>
<evidence type="ECO:0000256" key="2">
    <source>
        <dbReference type="PROSITE-ProRule" id="PRU00035"/>
    </source>
</evidence>
<feature type="region of interest" description="Disordered" evidence="3">
    <location>
        <begin position="831"/>
        <end position="913"/>
    </location>
</feature>
<proteinExistence type="predicted"/>
<evidence type="ECO:0000259" key="5">
    <source>
        <dbReference type="PROSITE" id="PS51525"/>
    </source>
</evidence>
<dbReference type="GO" id="GO:0006338">
    <property type="term" value="P:chromatin remodeling"/>
    <property type="evidence" value="ECO:0007669"/>
    <property type="project" value="TreeGrafter"/>
</dbReference>
<feature type="compositionally biased region" description="Polar residues" evidence="3">
    <location>
        <begin position="46"/>
        <end position="59"/>
    </location>
</feature>
<dbReference type="PROSITE" id="PS50014">
    <property type="entry name" value="BROMODOMAIN_2"/>
    <property type="match status" value="2"/>
</dbReference>
<feature type="compositionally biased region" description="Basic and acidic residues" evidence="3">
    <location>
        <begin position="254"/>
        <end position="263"/>
    </location>
</feature>
<dbReference type="PRINTS" id="PR00503">
    <property type="entry name" value="BROMODOMAIN"/>
</dbReference>
<feature type="compositionally biased region" description="Acidic residues" evidence="3">
    <location>
        <begin position="904"/>
        <end position="913"/>
    </location>
</feature>
<feature type="compositionally biased region" description="Acidic residues" evidence="3">
    <location>
        <begin position="639"/>
        <end position="650"/>
    </location>
</feature>
<feature type="domain" description="Bromo" evidence="4">
    <location>
        <begin position="526"/>
        <end position="592"/>
    </location>
</feature>
<dbReference type="PROSITE" id="PS51525">
    <property type="entry name" value="NET"/>
    <property type="match status" value="1"/>
</dbReference>
<keyword evidence="1 2" id="KW-0103">Bromodomain</keyword>
<dbReference type="GO" id="GO:0000785">
    <property type="term" value="C:chromatin"/>
    <property type="evidence" value="ECO:0007669"/>
    <property type="project" value="TreeGrafter"/>
</dbReference>
<dbReference type="PANTHER" id="PTHR22880:SF225">
    <property type="entry name" value="BROMODOMAIN-CONTAINING PROTEIN BET-1-RELATED"/>
    <property type="match status" value="1"/>
</dbReference>
<feature type="compositionally biased region" description="Polar residues" evidence="3">
    <location>
        <begin position="95"/>
        <end position="110"/>
    </location>
</feature>
<dbReference type="PANTHER" id="PTHR22880">
    <property type="entry name" value="FALZ-RELATED BROMODOMAIN-CONTAINING PROTEINS"/>
    <property type="match status" value="1"/>
</dbReference>
<feature type="compositionally biased region" description="Basic residues" evidence="3">
    <location>
        <begin position="717"/>
        <end position="730"/>
    </location>
</feature>
<evidence type="ECO:0000256" key="3">
    <source>
        <dbReference type="SAM" id="MobiDB-lite"/>
    </source>
</evidence>
<feature type="region of interest" description="Disordered" evidence="3">
    <location>
        <begin position="410"/>
        <end position="503"/>
    </location>
</feature>
<dbReference type="CDD" id="cd04369">
    <property type="entry name" value="Bromodomain"/>
    <property type="match status" value="1"/>
</dbReference>
<gene>
    <name evidence="6" type="ORF">EDB81DRAFT_640559</name>
</gene>
<reference evidence="6" key="1">
    <citation type="journal article" date="2021" name="Nat. Commun.">
        <title>Genetic determinants of endophytism in the Arabidopsis root mycobiome.</title>
        <authorList>
            <person name="Mesny F."/>
            <person name="Miyauchi S."/>
            <person name="Thiergart T."/>
            <person name="Pickel B."/>
            <person name="Atanasova L."/>
            <person name="Karlsson M."/>
            <person name="Huettel B."/>
            <person name="Barry K.W."/>
            <person name="Haridas S."/>
            <person name="Chen C."/>
            <person name="Bauer D."/>
            <person name="Andreopoulos W."/>
            <person name="Pangilinan J."/>
            <person name="LaButti K."/>
            <person name="Riley R."/>
            <person name="Lipzen A."/>
            <person name="Clum A."/>
            <person name="Drula E."/>
            <person name="Henrissat B."/>
            <person name="Kohler A."/>
            <person name="Grigoriev I.V."/>
            <person name="Martin F.M."/>
            <person name="Hacquard S."/>
        </authorList>
    </citation>
    <scope>NUCLEOTIDE SEQUENCE</scope>
    <source>
        <strain evidence="6">MPI-CAGE-AT-0147</strain>
    </source>
</reference>
<evidence type="ECO:0000259" key="4">
    <source>
        <dbReference type="PROSITE" id="PS50014"/>
    </source>
</evidence>
<feature type="compositionally biased region" description="Low complexity" evidence="3">
    <location>
        <begin position="217"/>
        <end position="237"/>
    </location>
</feature>
<dbReference type="GO" id="GO:0005634">
    <property type="term" value="C:nucleus"/>
    <property type="evidence" value="ECO:0007669"/>
    <property type="project" value="TreeGrafter"/>
</dbReference>
<dbReference type="InterPro" id="IPR038336">
    <property type="entry name" value="NET_sf"/>
</dbReference>
<name>A0A9P9FLH9_9HYPO</name>
<feature type="domain" description="Bromo" evidence="4">
    <location>
        <begin position="320"/>
        <end position="395"/>
    </location>
</feature>
<feature type="compositionally biased region" description="Basic and acidic residues" evidence="3">
    <location>
        <begin position="864"/>
        <end position="882"/>
    </location>
</feature>